<keyword evidence="9" id="KW-0472">Membrane</keyword>
<keyword evidence="6" id="KW-0997">Cell inner membrane</keyword>
<dbReference type="InterPro" id="IPR022792">
    <property type="entry name" value="T2SS_protein-GspN"/>
</dbReference>
<evidence type="ECO:0000256" key="4">
    <source>
        <dbReference type="ARBA" id="ARBA00022448"/>
    </source>
</evidence>
<evidence type="ECO:0000256" key="9">
    <source>
        <dbReference type="ARBA" id="ARBA00023136"/>
    </source>
</evidence>
<dbReference type="Pfam" id="PF01203">
    <property type="entry name" value="T2SSN"/>
    <property type="match status" value="1"/>
</dbReference>
<keyword evidence="8" id="KW-0653">Protein transport</keyword>
<keyword evidence="12" id="KW-1185">Reference proteome</keyword>
<reference evidence="11 12" key="1">
    <citation type="submission" date="2023-11" db="EMBL/GenBank/DDBJ databases">
        <title>MicrobeMod: A computational toolkit for identifying prokaryotic methylation and restriction-modification with nanopore sequencing.</title>
        <authorList>
            <person name="Crits-Christoph A."/>
            <person name="Kang S.C."/>
            <person name="Lee H."/>
            <person name="Ostrov N."/>
        </authorList>
    </citation>
    <scope>NUCLEOTIDE SEQUENCE [LARGE SCALE GENOMIC DNA]</scope>
    <source>
        <strain evidence="11 12">DSMZ 16071</strain>
    </source>
</reference>
<keyword evidence="5" id="KW-1003">Cell membrane</keyword>
<comment type="similarity">
    <text evidence="2">Belongs to the GSP N family.</text>
</comment>
<accession>A0ABZ0X6G7</accession>
<sequence>MKKLILSFIIGFLLLLIFVLAMAPARIVLPWFTQGLPQLSLNQPSGSIWNATLDSISFQGRSIHNISAQTGFWSLLLGNIHSEIQIDDQQLFIDGSVQLNSKQVSINKTDYELDAGAILDWVRLPITELSGRFAGEINELELAPNEIIKLDARGVWQNAVVGYPNSVLELGDIHFTIERTDEGRALLTITENPGMLDLEGTLEVGFDKQYQLNLSTQTDTPAHIKQWLTQLGRIENNRVIIKWNGRLP</sequence>
<proteinExistence type="inferred from homology"/>
<keyword evidence="7" id="KW-0812">Transmembrane</keyword>
<evidence type="ECO:0000313" key="11">
    <source>
        <dbReference type="EMBL" id="WQG85944.1"/>
    </source>
</evidence>
<evidence type="ECO:0000256" key="6">
    <source>
        <dbReference type="ARBA" id="ARBA00022519"/>
    </source>
</evidence>
<keyword evidence="4" id="KW-0813">Transport</keyword>
<evidence type="ECO:0000256" key="7">
    <source>
        <dbReference type="ARBA" id="ARBA00022692"/>
    </source>
</evidence>
<dbReference type="RefSeq" id="WP_018623963.1">
    <property type="nucleotide sequence ID" value="NZ_CP140158.1"/>
</dbReference>
<evidence type="ECO:0000256" key="2">
    <source>
        <dbReference type="ARBA" id="ARBA00007208"/>
    </source>
</evidence>
<dbReference type="EMBL" id="CP140158">
    <property type="protein sequence ID" value="WQG85944.1"/>
    <property type="molecule type" value="Genomic_DNA"/>
</dbReference>
<comment type="subcellular location">
    <subcellularLocation>
        <location evidence="1">Cell inner membrane</location>
    </subcellularLocation>
</comment>
<organism evidence="11 12">
    <name type="scientific">Kangiella aquimarina</name>
    <dbReference type="NCBI Taxonomy" id="261965"/>
    <lineage>
        <taxon>Bacteria</taxon>
        <taxon>Pseudomonadati</taxon>
        <taxon>Pseudomonadota</taxon>
        <taxon>Gammaproteobacteria</taxon>
        <taxon>Kangiellales</taxon>
        <taxon>Kangiellaceae</taxon>
        <taxon>Kangiella</taxon>
    </lineage>
</organism>
<evidence type="ECO:0000256" key="3">
    <source>
        <dbReference type="ARBA" id="ARBA00021563"/>
    </source>
</evidence>
<evidence type="ECO:0000256" key="8">
    <source>
        <dbReference type="ARBA" id="ARBA00022927"/>
    </source>
</evidence>
<evidence type="ECO:0000256" key="10">
    <source>
        <dbReference type="ARBA" id="ARBA00030772"/>
    </source>
</evidence>
<evidence type="ECO:0000256" key="5">
    <source>
        <dbReference type="ARBA" id="ARBA00022475"/>
    </source>
</evidence>
<dbReference type="Proteomes" id="UP001324185">
    <property type="component" value="Chromosome"/>
</dbReference>
<protein>
    <recommendedName>
        <fullName evidence="3">Type II secretion system protein N</fullName>
    </recommendedName>
    <alternativeName>
        <fullName evidence="10">General secretion pathway protein N</fullName>
    </alternativeName>
</protein>
<evidence type="ECO:0000256" key="1">
    <source>
        <dbReference type="ARBA" id="ARBA00004533"/>
    </source>
</evidence>
<gene>
    <name evidence="11" type="ORF">SR900_03430</name>
</gene>
<name>A0ABZ0X6G7_9GAMM</name>
<evidence type="ECO:0000313" key="12">
    <source>
        <dbReference type="Proteomes" id="UP001324185"/>
    </source>
</evidence>